<dbReference type="Gene3D" id="3.40.50.1010">
    <property type="entry name" value="5'-nuclease"/>
    <property type="match status" value="1"/>
</dbReference>
<protein>
    <submittedName>
        <fullName evidence="2">NYN domain-containing protein</fullName>
    </submittedName>
</protein>
<dbReference type="InterPro" id="IPR021139">
    <property type="entry name" value="NYN"/>
</dbReference>
<dbReference type="EMBL" id="JAIGYQ010000002">
    <property type="protein sequence ID" value="MBX7490220.1"/>
    <property type="molecule type" value="Genomic_DNA"/>
</dbReference>
<evidence type="ECO:0000313" key="2">
    <source>
        <dbReference type="EMBL" id="MBX7490220.1"/>
    </source>
</evidence>
<sequence>MKKVAIFIDWENLRLDIHNIQRTHKERKNITFNYNDVSNISFLIKQFIDANEEISKIFFYTALPLSEEEINKELDRYKKKNPEIFKKFLEYKKDKSRSMKEIRQKIHYFIKHIAFEDYFAVRLGELKVSGFDDSGKPIINQKQVDMLLGLDISHIAYEKLADRVIIFCKDTDIIPALKCARINGLEVIIASIKEGYKIADKLKKHSDRIREKSLLDISNNLSQRTSQ</sequence>
<name>A0ABS7JLE7_9HELI</name>
<proteinExistence type="predicted"/>
<keyword evidence="3" id="KW-1185">Reference proteome</keyword>
<evidence type="ECO:0000313" key="3">
    <source>
        <dbReference type="Proteomes" id="UP000700059"/>
    </source>
</evidence>
<evidence type="ECO:0000259" key="1">
    <source>
        <dbReference type="Pfam" id="PF01936"/>
    </source>
</evidence>
<comment type="caution">
    <text evidence="2">The sequence shown here is derived from an EMBL/GenBank/DDBJ whole genome shotgun (WGS) entry which is preliminary data.</text>
</comment>
<organism evidence="2 3">
    <name type="scientific">Helicobacter turcicus</name>
    <dbReference type="NCBI Taxonomy" id="2867412"/>
    <lineage>
        <taxon>Bacteria</taxon>
        <taxon>Pseudomonadati</taxon>
        <taxon>Campylobacterota</taxon>
        <taxon>Epsilonproteobacteria</taxon>
        <taxon>Campylobacterales</taxon>
        <taxon>Helicobacteraceae</taxon>
        <taxon>Helicobacter</taxon>
    </lineage>
</organism>
<feature type="domain" description="NYN" evidence="1">
    <location>
        <begin position="3"/>
        <end position="208"/>
    </location>
</feature>
<gene>
    <name evidence="2" type="ORF">K4G57_01840</name>
</gene>
<dbReference type="Pfam" id="PF01936">
    <property type="entry name" value="NYN"/>
    <property type="match status" value="1"/>
</dbReference>
<accession>A0ABS7JLE7</accession>
<dbReference type="RefSeq" id="WP_221531598.1">
    <property type="nucleotide sequence ID" value="NZ_JAIGYP010000002.1"/>
</dbReference>
<dbReference type="CDD" id="cd18722">
    <property type="entry name" value="PIN_NicB-like"/>
    <property type="match status" value="1"/>
</dbReference>
<dbReference type="Proteomes" id="UP000700059">
    <property type="component" value="Unassembled WGS sequence"/>
</dbReference>
<reference evidence="2 3" key="1">
    <citation type="submission" date="2021-08" db="EMBL/GenBank/DDBJ databases">
        <title>Helicobacter spp. isolated from feces of Anatolian Ground Squirrel (Spermophilus xanthoprymnus) in Turkey.</title>
        <authorList>
            <person name="Aydin F."/>
            <person name="Abay S."/>
            <person name="Kayman T."/>
            <person name="Karakaya E."/>
            <person name="Saticioglu I.B."/>
        </authorList>
    </citation>
    <scope>NUCLEOTIDE SEQUENCE [LARGE SCALE GENOMIC DNA]</scope>
    <source>
        <strain evidence="2 3">Faydin-H70</strain>
    </source>
</reference>